<sequence>MSAASSFQPRPSTLPSFGSTRDMNAYNGGRDGGSDGGGGGSGCQPRPYKHISDLVAAAEKRIEKDRPITYLVQLADTASKQAQSLLDFRRPDLAYVEFVTAYEIVANTLPQHKDWPQLQGDRGSAHRTKLEVLKVYISSIVINFAALG</sequence>
<proteinExistence type="predicted"/>
<evidence type="ECO:0008006" key="4">
    <source>
        <dbReference type="Google" id="ProtNLM"/>
    </source>
</evidence>
<feature type="region of interest" description="Disordered" evidence="1">
    <location>
        <begin position="1"/>
        <end position="46"/>
    </location>
</feature>
<dbReference type="EMBL" id="MU001703">
    <property type="protein sequence ID" value="KAF2452821.1"/>
    <property type="molecule type" value="Genomic_DNA"/>
</dbReference>
<feature type="compositionally biased region" description="Polar residues" evidence="1">
    <location>
        <begin position="1"/>
        <end position="22"/>
    </location>
</feature>
<name>A0A6A6NM88_9PEZI</name>
<accession>A0A6A6NM88</accession>
<dbReference type="Gene3D" id="1.20.58.80">
    <property type="entry name" value="Phosphotransferase system, lactose/cellobiose-type IIA subunit"/>
    <property type="match status" value="1"/>
</dbReference>
<evidence type="ECO:0000256" key="1">
    <source>
        <dbReference type="SAM" id="MobiDB-lite"/>
    </source>
</evidence>
<organism evidence="2 3">
    <name type="scientific">Lineolata rhizophorae</name>
    <dbReference type="NCBI Taxonomy" id="578093"/>
    <lineage>
        <taxon>Eukaryota</taxon>
        <taxon>Fungi</taxon>
        <taxon>Dikarya</taxon>
        <taxon>Ascomycota</taxon>
        <taxon>Pezizomycotina</taxon>
        <taxon>Dothideomycetes</taxon>
        <taxon>Dothideomycetes incertae sedis</taxon>
        <taxon>Lineolatales</taxon>
        <taxon>Lineolataceae</taxon>
        <taxon>Lineolata</taxon>
    </lineage>
</organism>
<protein>
    <recommendedName>
        <fullName evidence="4">USP8 dimerisation domain-containing protein</fullName>
    </recommendedName>
</protein>
<gene>
    <name evidence="2" type="ORF">BDY21DRAFT_152195</name>
</gene>
<evidence type="ECO:0000313" key="3">
    <source>
        <dbReference type="Proteomes" id="UP000799766"/>
    </source>
</evidence>
<dbReference type="Proteomes" id="UP000799766">
    <property type="component" value="Unassembled WGS sequence"/>
</dbReference>
<dbReference type="AlphaFoldDB" id="A0A6A6NM88"/>
<keyword evidence="3" id="KW-1185">Reference proteome</keyword>
<reference evidence="2" key="1">
    <citation type="journal article" date="2020" name="Stud. Mycol.">
        <title>101 Dothideomycetes genomes: a test case for predicting lifestyles and emergence of pathogens.</title>
        <authorList>
            <person name="Haridas S."/>
            <person name="Albert R."/>
            <person name="Binder M."/>
            <person name="Bloem J."/>
            <person name="Labutti K."/>
            <person name="Salamov A."/>
            <person name="Andreopoulos B."/>
            <person name="Baker S."/>
            <person name="Barry K."/>
            <person name="Bills G."/>
            <person name="Bluhm B."/>
            <person name="Cannon C."/>
            <person name="Castanera R."/>
            <person name="Culley D."/>
            <person name="Daum C."/>
            <person name="Ezra D."/>
            <person name="Gonzalez J."/>
            <person name="Henrissat B."/>
            <person name="Kuo A."/>
            <person name="Liang C."/>
            <person name="Lipzen A."/>
            <person name="Lutzoni F."/>
            <person name="Magnuson J."/>
            <person name="Mondo S."/>
            <person name="Nolan M."/>
            <person name="Ohm R."/>
            <person name="Pangilinan J."/>
            <person name="Park H.-J."/>
            <person name="Ramirez L."/>
            <person name="Alfaro M."/>
            <person name="Sun H."/>
            <person name="Tritt A."/>
            <person name="Yoshinaga Y."/>
            <person name="Zwiers L.-H."/>
            <person name="Turgeon B."/>
            <person name="Goodwin S."/>
            <person name="Spatafora J."/>
            <person name="Crous P."/>
            <person name="Grigoriev I."/>
        </authorList>
    </citation>
    <scope>NUCLEOTIDE SEQUENCE</scope>
    <source>
        <strain evidence="2">ATCC 16933</strain>
    </source>
</reference>
<feature type="compositionally biased region" description="Gly residues" evidence="1">
    <location>
        <begin position="29"/>
        <end position="42"/>
    </location>
</feature>
<evidence type="ECO:0000313" key="2">
    <source>
        <dbReference type="EMBL" id="KAF2452821.1"/>
    </source>
</evidence>
<dbReference type="OrthoDB" id="292964at2759"/>